<reference evidence="1" key="2">
    <citation type="journal article" date="2015" name="Data Brief">
        <title>Shoot transcriptome of the giant reed, Arundo donax.</title>
        <authorList>
            <person name="Barrero R.A."/>
            <person name="Guerrero F.D."/>
            <person name="Moolhuijzen P."/>
            <person name="Goolsby J.A."/>
            <person name="Tidwell J."/>
            <person name="Bellgard S.E."/>
            <person name="Bellgard M.I."/>
        </authorList>
    </citation>
    <scope>NUCLEOTIDE SEQUENCE</scope>
    <source>
        <tissue evidence="1">Shoot tissue taken approximately 20 cm above the soil surface</tissue>
    </source>
</reference>
<name>A0A0A9AJL2_ARUDO</name>
<accession>A0A0A9AJL2</accession>
<protein>
    <submittedName>
        <fullName evidence="1">Uncharacterized protein</fullName>
    </submittedName>
</protein>
<dbReference type="AlphaFoldDB" id="A0A0A9AJL2"/>
<reference evidence="1" key="1">
    <citation type="submission" date="2014-09" db="EMBL/GenBank/DDBJ databases">
        <authorList>
            <person name="Magalhaes I.L.F."/>
            <person name="Oliveira U."/>
            <person name="Santos F.R."/>
            <person name="Vidigal T.H.D.A."/>
            <person name="Brescovit A.D."/>
            <person name="Santos A.J."/>
        </authorList>
    </citation>
    <scope>NUCLEOTIDE SEQUENCE</scope>
    <source>
        <tissue evidence="1">Shoot tissue taken approximately 20 cm above the soil surface</tissue>
    </source>
</reference>
<dbReference type="EMBL" id="GBRH01250613">
    <property type="protein sequence ID" value="JAD47282.1"/>
    <property type="molecule type" value="Transcribed_RNA"/>
</dbReference>
<proteinExistence type="predicted"/>
<evidence type="ECO:0000313" key="1">
    <source>
        <dbReference type="EMBL" id="JAD47282.1"/>
    </source>
</evidence>
<sequence>MIHEPTQSRRVLYFVSITRTFEIHNKIGLIRQHDKVASLTNTN</sequence>
<organism evidence="1">
    <name type="scientific">Arundo donax</name>
    <name type="common">Giant reed</name>
    <name type="synonym">Donax arundinaceus</name>
    <dbReference type="NCBI Taxonomy" id="35708"/>
    <lineage>
        <taxon>Eukaryota</taxon>
        <taxon>Viridiplantae</taxon>
        <taxon>Streptophyta</taxon>
        <taxon>Embryophyta</taxon>
        <taxon>Tracheophyta</taxon>
        <taxon>Spermatophyta</taxon>
        <taxon>Magnoliopsida</taxon>
        <taxon>Liliopsida</taxon>
        <taxon>Poales</taxon>
        <taxon>Poaceae</taxon>
        <taxon>PACMAD clade</taxon>
        <taxon>Arundinoideae</taxon>
        <taxon>Arundineae</taxon>
        <taxon>Arundo</taxon>
    </lineage>
</organism>